<dbReference type="RefSeq" id="WP_285631383.1">
    <property type="nucleotide sequence ID" value="NZ_BAAAUK010000003.1"/>
</dbReference>
<dbReference type="PANTHER" id="PTHR43362">
    <property type="entry name" value="MANNITOL DEHYDROGENASE DSF1-RELATED"/>
    <property type="match status" value="1"/>
</dbReference>
<evidence type="ECO:0000256" key="2">
    <source>
        <dbReference type="ARBA" id="ARBA00012939"/>
    </source>
</evidence>
<dbReference type="Gene3D" id="3.40.50.720">
    <property type="entry name" value="NAD(P)-binding Rossmann-like Domain"/>
    <property type="match status" value="1"/>
</dbReference>
<dbReference type="InterPro" id="IPR013328">
    <property type="entry name" value="6PGD_dom2"/>
</dbReference>
<evidence type="ECO:0000313" key="10">
    <source>
        <dbReference type="Proteomes" id="UP001165068"/>
    </source>
</evidence>
<evidence type="ECO:0000259" key="8">
    <source>
        <dbReference type="Pfam" id="PF08125"/>
    </source>
</evidence>
<evidence type="ECO:0000256" key="5">
    <source>
        <dbReference type="ARBA" id="ARBA00023027"/>
    </source>
</evidence>
<dbReference type="InterPro" id="IPR023027">
    <property type="entry name" value="Mannitol_DH_CS"/>
</dbReference>
<keyword evidence="5" id="KW-0520">NAD</keyword>
<evidence type="ECO:0000256" key="4">
    <source>
        <dbReference type="ARBA" id="ARBA00023002"/>
    </source>
</evidence>
<dbReference type="Pfam" id="PF08125">
    <property type="entry name" value="Mannitol_dh_C"/>
    <property type="match status" value="1"/>
</dbReference>
<name>A0ABQ5NE92_9MICO</name>
<feature type="domain" description="Mannitol dehydrogenase N-terminal" evidence="7">
    <location>
        <begin position="12"/>
        <end position="252"/>
    </location>
</feature>
<dbReference type="PANTHER" id="PTHR43362:SF1">
    <property type="entry name" value="MANNITOL DEHYDROGENASE 2-RELATED"/>
    <property type="match status" value="1"/>
</dbReference>
<dbReference type="InterPro" id="IPR050988">
    <property type="entry name" value="Mannitol_DH/Oxidoreductase"/>
</dbReference>
<dbReference type="EC" id="1.1.1.17" evidence="2"/>
<dbReference type="Proteomes" id="UP001165068">
    <property type="component" value="Unassembled WGS sequence"/>
</dbReference>
<gene>
    <name evidence="9" type="ORF">MIAR_06970</name>
</gene>
<comment type="catalytic activity">
    <reaction evidence="6">
        <text>D-mannitol 1-phosphate + NAD(+) = beta-D-fructose 6-phosphate + NADH + H(+)</text>
        <dbReference type="Rhea" id="RHEA:19661"/>
        <dbReference type="ChEBI" id="CHEBI:15378"/>
        <dbReference type="ChEBI" id="CHEBI:57540"/>
        <dbReference type="ChEBI" id="CHEBI:57634"/>
        <dbReference type="ChEBI" id="CHEBI:57945"/>
        <dbReference type="ChEBI" id="CHEBI:61381"/>
        <dbReference type="EC" id="1.1.1.17"/>
    </reaction>
</comment>
<evidence type="ECO:0000256" key="6">
    <source>
        <dbReference type="ARBA" id="ARBA00048615"/>
    </source>
</evidence>
<comment type="caution">
    <text evidence="9">The sequence shown here is derived from an EMBL/GenBank/DDBJ whole genome shotgun (WGS) entry which is preliminary data.</text>
</comment>
<feature type="domain" description="Mannitol dehydrogenase C-terminal" evidence="8">
    <location>
        <begin position="267"/>
        <end position="395"/>
    </location>
</feature>
<dbReference type="InterPro" id="IPR008927">
    <property type="entry name" value="6-PGluconate_DH-like_C_sf"/>
</dbReference>
<reference evidence="9" key="1">
    <citation type="submission" date="2022-08" db="EMBL/GenBank/DDBJ databases">
        <title>Draft genome sequence of Microbacterium arabinogalactanolyticum JCM 9171.</title>
        <authorList>
            <person name="Fujita K."/>
            <person name="Ishiwata A."/>
            <person name="Fushinobu S."/>
        </authorList>
    </citation>
    <scope>NUCLEOTIDE SEQUENCE</scope>
    <source>
        <strain evidence="9">JCM 9171</strain>
    </source>
</reference>
<evidence type="ECO:0000313" key="9">
    <source>
        <dbReference type="EMBL" id="GLC84109.1"/>
    </source>
</evidence>
<evidence type="ECO:0000256" key="1">
    <source>
        <dbReference type="ARBA" id="ARBA00006541"/>
    </source>
</evidence>
<dbReference type="InterPro" id="IPR000669">
    <property type="entry name" value="Mannitol_DH"/>
</dbReference>
<keyword evidence="10" id="KW-1185">Reference proteome</keyword>
<dbReference type="Gene3D" id="1.10.1040.10">
    <property type="entry name" value="N-(1-d-carboxylethyl)-l-norvaline Dehydrogenase, domain 2"/>
    <property type="match status" value="1"/>
</dbReference>
<dbReference type="InterPro" id="IPR036291">
    <property type="entry name" value="NAD(P)-bd_dom_sf"/>
</dbReference>
<keyword evidence="4" id="KW-0560">Oxidoreductase</keyword>
<proteinExistence type="inferred from homology"/>
<dbReference type="SUPFAM" id="SSF48179">
    <property type="entry name" value="6-phosphogluconate dehydrogenase C-terminal domain-like"/>
    <property type="match status" value="1"/>
</dbReference>
<evidence type="ECO:0000256" key="3">
    <source>
        <dbReference type="ARBA" id="ARBA00016219"/>
    </source>
</evidence>
<comment type="similarity">
    <text evidence="1">Belongs to the mannitol dehydrogenase family.</text>
</comment>
<protein>
    <recommendedName>
        <fullName evidence="3">Mannitol-1-phosphate 5-dehydrogenase</fullName>
        <ecNumber evidence="2">1.1.1.17</ecNumber>
    </recommendedName>
</protein>
<organism evidence="9 10">
    <name type="scientific">Microbacterium arabinogalactanolyticum</name>
    <dbReference type="NCBI Taxonomy" id="69365"/>
    <lineage>
        <taxon>Bacteria</taxon>
        <taxon>Bacillati</taxon>
        <taxon>Actinomycetota</taxon>
        <taxon>Actinomycetes</taxon>
        <taxon>Micrococcales</taxon>
        <taxon>Microbacteriaceae</taxon>
        <taxon>Microbacterium</taxon>
    </lineage>
</organism>
<dbReference type="EMBL" id="BRZC01000003">
    <property type="protein sequence ID" value="GLC84109.1"/>
    <property type="molecule type" value="Genomic_DNA"/>
</dbReference>
<dbReference type="InterPro" id="IPR013118">
    <property type="entry name" value="Mannitol_DH_C"/>
</dbReference>
<dbReference type="InterPro" id="IPR013131">
    <property type="entry name" value="Mannitol_DH_N"/>
</dbReference>
<accession>A0ABQ5NE92</accession>
<dbReference type="SUPFAM" id="SSF51735">
    <property type="entry name" value="NAD(P)-binding Rossmann-fold domains"/>
    <property type="match status" value="1"/>
</dbReference>
<dbReference type="Pfam" id="PF01232">
    <property type="entry name" value="Mannitol_dh"/>
    <property type="match status" value="1"/>
</dbReference>
<dbReference type="PRINTS" id="PR00084">
    <property type="entry name" value="MTLDHDRGNASE"/>
</dbReference>
<evidence type="ECO:0000259" key="7">
    <source>
        <dbReference type="Pfam" id="PF01232"/>
    </source>
</evidence>
<sequence>MTERPDRHRGSTIVHLGVGAFHRAHQAWYTHLASTSDDPWSIVAFTGRSPEQARLLQASGGSYTLITRGPDGDRFERIDSVRSAHDGADRPAWEQGVAAPGTRLITLTVTEAGYRADAHGNLDLADAAVVADLRAARSGADAALATAPVRLASGLAARRSADAGPLTVISCDNLPGNGAITRAVVLQAAAELDPALPAWIDANVGFRSSMVDRITPRTVPADIDAVERATGIRDEAAVVTEPFSEWIIERGFTGPDWERAGVRLTDDLAPYEQRKLRILNGAHSLLAYRGLLAGHQHVADAFADPAVREQVEEYWVAAADSCSLPRPELDEAVDATRGRFANPRIRHALAQIALDGEIKLRHRVVPVLAHAVRSGGSASAPASAIAAWMRWSGASGHALDRLLTGHDADVAAAMRAAIEREIRRLGEMSAGAVPRAGAVRS</sequence>
<dbReference type="PROSITE" id="PS00974">
    <property type="entry name" value="MANNITOL_DHGENASE"/>
    <property type="match status" value="1"/>
</dbReference>